<reference evidence="2 3" key="1">
    <citation type="submission" date="2018-06" db="EMBL/GenBank/DDBJ databases">
        <authorList>
            <consortium name="Pathogen Informatics"/>
            <person name="Doyle S."/>
        </authorList>
    </citation>
    <scope>NUCLEOTIDE SEQUENCE [LARGE SCALE GENOMIC DNA]</scope>
    <source>
        <strain evidence="2 3">NCTC12862</strain>
    </source>
</reference>
<evidence type="ECO:0000313" key="2">
    <source>
        <dbReference type="EMBL" id="SUV44503.1"/>
    </source>
</evidence>
<proteinExistence type="predicted"/>
<gene>
    <name evidence="2" type="ORF">NCTC12862_00252</name>
</gene>
<evidence type="ECO:0000256" key="1">
    <source>
        <dbReference type="SAM" id="Phobius"/>
    </source>
</evidence>
<keyword evidence="1" id="KW-1133">Transmembrane helix</keyword>
<feature type="transmembrane region" description="Helical" evidence="1">
    <location>
        <begin position="38"/>
        <end position="56"/>
    </location>
</feature>
<keyword evidence="1" id="KW-0472">Membrane</keyword>
<keyword evidence="1" id="KW-0812">Transmembrane</keyword>
<evidence type="ECO:0000313" key="3">
    <source>
        <dbReference type="Proteomes" id="UP000254950"/>
    </source>
</evidence>
<protein>
    <submittedName>
        <fullName evidence="2">Uncharacterized protein</fullName>
    </submittedName>
</protein>
<sequence length="63" mass="7114">MVTIAFAKSDHSGTKITATFSFYDDICFLHIVKPNVEILISLGLMMVNFCFVMVNMKPINEIL</sequence>
<dbReference type="AlphaFoldDB" id="A0A380ZBY0"/>
<dbReference type="Proteomes" id="UP000254950">
    <property type="component" value="Unassembled WGS sequence"/>
</dbReference>
<dbReference type="EMBL" id="UFTF01000001">
    <property type="protein sequence ID" value="SUV44503.1"/>
    <property type="molecule type" value="Genomic_DNA"/>
</dbReference>
<organism evidence="2 3">
    <name type="scientific">Bartonella doshiae</name>
    <dbReference type="NCBI Taxonomy" id="33044"/>
    <lineage>
        <taxon>Bacteria</taxon>
        <taxon>Pseudomonadati</taxon>
        <taxon>Pseudomonadota</taxon>
        <taxon>Alphaproteobacteria</taxon>
        <taxon>Hyphomicrobiales</taxon>
        <taxon>Bartonellaceae</taxon>
        <taxon>Bartonella</taxon>
    </lineage>
</organism>
<name>A0A380ZBY0_BARDO</name>
<accession>A0A380ZBY0</accession>